<gene>
    <name evidence="2" type="ORF">GCM10010960_02820</name>
</gene>
<dbReference type="AlphaFoldDB" id="A0A917FJB9"/>
<keyword evidence="3" id="KW-1185">Reference proteome</keyword>
<keyword evidence="1" id="KW-1133">Transmembrane helix</keyword>
<comment type="caution">
    <text evidence="2">The sequence shown here is derived from an EMBL/GenBank/DDBJ whole genome shotgun (WGS) entry which is preliminary data.</text>
</comment>
<feature type="transmembrane region" description="Helical" evidence="1">
    <location>
        <begin position="41"/>
        <end position="62"/>
    </location>
</feature>
<keyword evidence="1" id="KW-0472">Membrane</keyword>
<name>A0A917FJB9_9GAMM</name>
<dbReference type="Proteomes" id="UP000632858">
    <property type="component" value="Unassembled WGS sequence"/>
</dbReference>
<keyword evidence="1" id="KW-0812">Transmembrane</keyword>
<feature type="transmembrane region" description="Helical" evidence="1">
    <location>
        <begin position="87"/>
        <end position="107"/>
    </location>
</feature>
<dbReference type="RefSeq" id="WP_188446984.1">
    <property type="nucleotide sequence ID" value="NZ_BMFO01000001.1"/>
</dbReference>
<accession>A0A917FJB9</accession>
<reference evidence="2" key="2">
    <citation type="submission" date="2020-09" db="EMBL/GenBank/DDBJ databases">
        <authorList>
            <person name="Sun Q."/>
            <person name="Zhou Y."/>
        </authorList>
    </citation>
    <scope>NUCLEOTIDE SEQUENCE</scope>
    <source>
        <strain evidence="2">CGMCC 1.12726</strain>
    </source>
</reference>
<evidence type="ECO:0008006" key="4">
    <source>
        <dbReference type="Google" id="ProtNLM"/>
    </source>
</evidence>
<evidence type="ECO:0000313" key="3">
    <source>
        <dbReference type="Proteomes" id="UP000632858"/>
    </source>
</evidence>
<protein>
    <recommendedName>
        <fullName evidence="4">DUF2178 domain-containing protein</fullName>
    </recommendedName>
</protein>
<proteinExistence type="predicted"/>
<evidence type="ECO:0000313" key="2">
    <source>
        <dbReference type="EMBL" id="GGF84125.1"/>
    </source>
</evidence>
<organism evidence="2 3">
    <name type="scientific">Arenimonas maotaiensis</name>
    <dbReference type="NCBI Taxonomy" id="1446479"/>
    <lineage>
        <taxon>Bacteria</taxon>
        <taxon>Pseudomonadati</taxon>
        <taxon>Pseudomonadota</taxon>
        <taxon>Gammaproteobacteria</taxon>
        <taxon>Lysobacterales</taxon>
        <taxon>Lysobacteraceae</taxon>
        <taxon>Arenimonas</taxon>
    </lineage>
</organism>
<dbReference type="EMBL" id="BMFO01000001">
    <property type="protein sequence ID" value="GGF84125.1"/>
    <property type="molecule type" value="Genomic_DNA"/>
</dbReference>
<reference evidence="2" key="1">
    <citation type="journal article" date="2014" name="Int. J. Syst. Evol. Microbiol.">
        <title>Complete genome sequence of Corynebacterium casei LMG S-19264T (=DSM 44701T), isolated from a smear-ripened cheese.</title>
        <authorList>
            <consortium name="US DOE Joint Genome Institute (JGI-PGF)"/>
            <person name="Walter F."/>
            <person name="Albersmeier A."/>
            <person name="Kalinowski J."/>
            <person name="Ruckert C."/>
        </authorList>
    </citation>
    <scope>NUCLEOTIDE SEQUENCE</scope>
    <source>
        <strain evidence="2">CGMCC 1.12726</strain>
    </source>
</reference>
<feature type="transmembrane region" description="Helical" evidence="1">
    <location>
        <begin position="7"/>
        <end position="25"/>
    </location>
</feature>
<sequence length="141" mass="15626">MPYREKVAWLSLLTMLAVFIPYFTWSTLHPPGPEIPNLGQMALYAVTSLSWAALLGIGHLVLRWRSPGEAKLPMDERDIAIAHKARGYAYGVLIAGMILVGGMMPFTHGGWEIANAAFFMIVLAEAVFSIGIIRAYRRQHA</sequence>
<evidence type="ECO:0000256" key="1">
    <source>
        <dbReference type="SAM" id="Phobius"/>
    </source>
</evidence>
<feature type="transmembrane region" description="Helical" evidence="1">
    <location>
        <begin position="113"/>
        <end position="136"/>
    </location>
</feature>